<dbReference type="AlphaFoldDB" id="A0A2T4UKX9"/>
<dbReference type="EMBL" id="PYYB01000001">
    <property type="protein sequence ID" value="PTL59893.1"/>
    <property type="molecule type" value="Genomic_DNA"/>
</dbReference>
<comment type="caution">
    <text evidence="2">The sequence shown here is derived from an EMBL/GenBank/DDBJ whole genome shotgun (WGS) entry which is preliminary data.</text>
</comment>
<accession>A0A2T4UKX9</accession>
<evidence type="ECO:0000313" key="3">
    <source>
        <dbReference type="Proteomes" id="UP000240739"/>
    </source>
</evidence>
<dbReference type="InterPro" id="IPR036388">
    <property type="entry name" value="WH-like_DNA-bd_sf"/>
</dbReference>
<dbReference type="SUPFAM" id="SSF88659">
    <property type="entry name" value="Sigma3 and sigma4 domains of RNA polymerase sigma factors"/>
    <property type="match status" value="1"/>
</dbReference>
<proteinExistence type="predicted"/>
<feature type="region of interest" description="Disordered" evidence="1">
    <location>
        <begin position="315"/>
        <end position="411"/>
    </location>
</feature>
<feature type="compositionally biased region" description="Low complexity" evidence="1">
    <location>
        <begin position="370"/>
        <end position="389"/>
    </location>
</feature>
<dbReference type="InterPro" id="IPR013324">
    <property type="entry name" value="RNA_pol_sigma_r3/r4-like"/>
</dbReference>
<dbReference type="Gene3D" id="1.10.10.10">
    <property type="entry name" value="Winged helix-like DNA-binding domain superfamily/Winged helix DNA-binding domain"/>
    <property type="match status" value="1"/>
</dbReference>
<protein>
    <recommendedName>
        <fullName evidence="4">Sigma-70 family RNA polymerase sigma factor</fullName>
    </recommendedName>
</protein>
<evidence type="ECO:0008006" key="4">
    <source>
        <dbReference type="Google" id="ProtNLM"/>
    </source>
</evidence>
<gene>
    <name evidence="2" type="ORF">C7Y72_09650</name>
</gene>
<evidence type="ECO:0000256" key="1">
    <source>
        <dbReference type="SAM" id="MobiDB-lite"/>
    </source>
</evidence>
<organism evidence="2 3">
    <name type="scientific">Paraconexibacter algicola</name>
    <dbReference type="NCBI Taxonomy" id="2133960"/>
    <lineage>
        <taxon>Bacteria</taxon>
        <taxon>Bacillati</taxon>
        <taxon>Actinomycetota</taxon>
        <taxon>Thermoleophilia</taxon>
        <taxon>Solirubrobacterales</taxon>
        <taxon>Paraconexibacteraceae</taxon>
        <taxon>Paraconexibacter</taxon>
    </lineage>
</organism>
<name>A0A2T4UKX9_9ACTN</name>
<evidence type="ECO:0000313" key="2">
    <source>
        <dbReference type="EMBL" id="PTL59893.1"/>
    </source>
</evidence>
<dbReference type="Proteomes" id="UP000240739">
    <property type="component" value="Unassembled WGS sequence"/>
</dbReference>
<feature type="compositionally biased region" description="Basic and acidic residues" evidence="1">
    <location>
        <begin position="318"/>
        <end position="362"/>
    </location>
</feature>
<keyword evidence="3" id="KW-1185">Reference proteome</keyword>
<reference evidence="2 3" key="1">
    <citation type="submission" date="2018-03" db="EMBL/GenBank/DDBJ databases">
        <title>Aquarubrobacter algicola gen. nov., sp. nov., a novel actinobacterium isolated from shallow eutrophic lake during the end of cyanobacterial harmful algal blooms.</title>
        <authorList>
            <person name="Chun S.J."/>
        </authorList>
    </citation>
    <scope>NUCLEOTIDE SEQUENCE [LARGE SCALE GENOMIC DNA]</scope>
    <source>
        <strain evidence="2 3">Seoho-28</strain>
    </source>
</reference>
<sequence length="411" mass="43152">MTTSAARHPRFSGLSEHDVEELFDATSEILVGRADRFENADHVRASLWTGMELRARDVFRRRQRRGFELDNDALDLLPDDLADHEDRISHEQELLVVRDFLAAMTPREAEVWKLVHGEELSVAQTSRQLGISRHATAEHLEAAGRKLEVFLGIRRAGEWCGRRESDILRMLGGSDDEGTARRAMAHLDACAVCRRAYAAQVRRTGRLAAGVLPLPGAAAGEHGRTLVERLADLVPFGGGGGGRTEMVGSAILGGGGLAGVAKVGAVVATTATVAVGAGTVAGGGEDRAASPSRPTITAVARPAVAVSAATPAPAVIRRASEEQRQAPVRRERARERAAEQRAERSAERAAARQRAAERREDVFELGTVASGGAPSASSASSAPAPSGSTSSGGGSTAPAAPDPAGQEAFLP</sequence>
<feature type="compositionally biased region" description="Low complexity" evidence="1">
    <location>
        <begin position="396"/>
        <end position="405"/>
    </location>
</feature>